<evidence type="ECO:0000256" key="1">
    <source>
        <dbReference type="SAM" id="Phobius"/>
    </source>
</evidence>
<dbReference type="Gene3D" id="3.90.550.10">
    <property type="entry name" value="Spore Coat Polysaccharide Biosynthesis Protein SpsA, Chain A"/>
    <property type="match status" value="1"/>
</dbReference>
<dbReference type="AlphaFoldDB" id="A0A7S3HGE2"/>
<feature type="transmembrane region" description="Helical" evidence="1">
    <location>
        <begin position="16"/>
        <end position="38"/>
    </location>
</feature>
<evidence type="ECO:0000313" key="2">
    <source>
        <dbReference type="EMBL" id="CAE0294447.1"/>
    </source>
</evidence>
<keyword evidence="1" id="KW-0812">Transmembrane</keyword>
<dbReference type="PANTHER" id="PTHR11183">
    <property type="entry name" value="GLYCOGENIN SUBFAMILY MEMBER"/>
    <property type="match status" value="1"/>
</dbReference>
<sequence>MPPITRRQSGSSSANLFRIFLFTIVGVLVVLITASLFITYGGEKGGEHVGEKHHGGIVRLMPKGFETPKPTEDLSVAQELVGNPSMTKPKIAYAITVTKDGSFLDGALVLGYAARKYHDASKGFPSAYDVDLVAFVAPPVVSSIPTLEKFGWKVLRRELPVRIDEIQNQDYAQKMKNSGCCGADEFLKLWAYTLTDYHRVIHLDMDSIIFKNMDQIFNIDKEFLFTGDYNMKGNCKYPPVQGGFLVVQPSMQTFEDFKEIIRRGNHGAKGWEGSHIGNFWGGQTIQGIMPYYYNIVHPERALELNRCEYNCMVDNPYRPNTLICQDGQKTCQDCRLQTPEKVYSAHFTICQKPWTCTYHNNPRNMELCKVFHAKWFQLRDEFEKELGLDTSYRAVNTPFKESLGMCKSYGDSKYMPIPVVV</sequence>
<organism evidence="2">
    <name type="scientific">Spumella elongata</name>
    <dbReference type="NCBI Taxonomy" id="89044"/>
    <lineage>
        <taxon>Eukaryota</taxon>
        <taxon>Sar</taxon>
        <taxon>Stramenopiles</taxon>
        <taxon>Ochrophyta</taxon>
        <taxon>Chrysophyceae</taxon>
        <taxon>Chromulinales</taxon>
        <taxon>Chromulinaceae</taxon>
        <taxon>Spumella</taxon>
    </lineage>
</organism>
<keyword evidence="1" id="KW-0472">Membrane</keyword>
<gene>
    <name evidence="2" type="ORF">SELO1098_LOCUS23299</name>
</gene>
<dbReference type="SUPFAM" id="SSF53448">
    <property type="entry name" value="Nucleotide-diphospho-sugar transferases"/>
    <property type="match status" value="1"/>
</dbReference>
<keyword evidence="1" id="KW-1133">Transmembrane helix</keyword>
<protein>
    <submittedName>
        <fullName evidence="2">Uncharacterized protein</fullName>
    </submittedName>
</protein>
<dbReference type="InterPro" id="IPR029044">
    <property type="entry name" value="Nucleotide-diphossugar_trans"/>
</dbReference>
<reference evidence="2" key="1">
    <citation type="submission" date="2021-01" db="EMBL/GenBank/DDBJ databases">
        <authorList>
            <person name="Corre E."/>
            <person name="Pelletier E."/>
            <person name="Niang G."/>
            <person name="Scheremetjew M."/>
            <person name="Finn R."/>
            <person name="Kale V."/>
            <person name="Holt S."/>
            <person name="Cochrane G."/>
            <person name="Meng A."/>
            <person name="Brown T."/>
            <person name="Cohen L."/>
        </authorList>
    </citation>
    <scope>NUCLEOTIDE SEQUENCE</scope>
    <source>
        <strain evidence="2">CCAP 955/1</strain>
    </source>
</reference>
<proteinExistence type="predicted"/>
<name>A0A7S3HGE2_9STRA</name>
<dbReference type="EMBL" id="HBIC01045652">
    <property type="protein sequence ID" value="CAE0294447.1"/>
    <property type="molecule type" value="Transcribed_RNA"/>
</dbReference>
<accession>A0A7S3HGE2</accession>
<dbReference type="InterPro" id="IPR050587">
    <property type="entry name" value="GNT1/Glycosyltrans_8"/>
</dbReference>